<gene>
    <name evidence="1" type="ORF">MNBD_CHLOROFLEXI01-774</name>
</gene>
<dbReference type="PIRSF" id="PIRSF016498">
    <property type="entry name" value="UCP016498"/>
    <property type="match status" value="1"/>
</dbReference>
<reference evidence="1" key="1">
    <citation type="submission" date="2018-06" db="EMBL/GenBank/DDBJ databases">
        <authorList>
            <person name="Zhirakovskaya E."/>
        </authorList>
    </citation>
    <scope>NUCLEOTIDE SEQUENCE</scope>
</reference>
<dbReference type="AlphaFoldDB" id="A0A3B0V2V3"/>
<protein>
    <recommendedName>
        <fullName evidence="2">DUF2203 domain-containing protein</fullName>
    </recommendedName>
</protein>
<sequence>MIMVTGRMHMRPVFVFIGYVMKYFTVEEANALLPVLEPLMESLLNKRANISRQAQQMRSLPTGNLLGDYRSNVGSAELSALTQHFAAIEQMMDQIQAYGVVLKDINAGLLDFLSERNGRDVYLCWRYGENQIEYYHELHTGFSGRQLIE</sequence>
<dbReference type="Pfam" id="PF09969">
    <property type="entry name" value="DUF2203"/>
    <property type="match status" value="1"/>
</dbReference>
<dbReference type="EMBL" id="UOEU01000179">
    <property type="protein sequence ID" value="VAW31199.1"/>
    <property type="molecule type" value="Genomic_DNA"/>
</dbReference>
<evidence type="ECO:0008006" key="2">
    <source>
        <dbReference type="Google" id="ProtNLM"/>
    </source>
</evidence>
<evidence type="ECO:0000313" key="1">
    <source>
        <dbReference type="EMBL" id="VAW31199.1"/>
    </source>
</evidence>
<proteinExistence type="predicted"/>
<dbReference type="InterPro" id="IPR018699">
    <property type="entry name" value="DUF2203"/>
</dbReference>
<organism evidence="1">
    <name type="scientific">hydrothermal vent metagenome</name>
    <dbReference type="NCBI Taxonomy" id="652676"/>
    <lineage>
        <taxon>unclassified sequences</taxon>
        <taxon>metagenomes</taxon>
        <taxon>ecological metagenomes</taxon>
    </lineage>
</organism>
<accession>A0A3B0V2V3</accession>
<name>A0A3B0V2V3_9ZZZZ</name>